<dbReference type="Pfam" id="PF12736">
    <property type="entry name" value="CABIT"/>
    <property type="match status" value="1"/>
</dbReference>
<keyword evidence="1" id="KW-0597">Phosphoprotein</keyword>
<evidence type="ECO:0000256" key="1">
    <source>
        <dbReference type="ARBA" id="ARBA00022553"/>
    </source>
</evidence>
<keyword evidence="5" id="KW-1185">Reference proteome</keyword>
<dbReference type="AlphaFoldDB" id="A0A9D4L2X4"/>
<comment type="caution">
    <text evidence="4">The sequence shown here is derived from an EMBL/GenBank/DDBJ whole genome shotgun (WGS) entry which is preliminary data.</text>
</comment>
<dbReference type="InterPro" id="IPR025946">
    <property type="entry name" value="CABIT_dom"/>
</dbReference>
<feature type="region of interest" description="Disordered" evidence="2">
    <location>
        <begin position="333"/>
        <end position="432"/>
    </location>
</feature>
<dbReference type="PANTHER" id="PTHR14454:SF12">
    <property type="entry name" value="GRB2-ASSOCIATED AND REGULATOR OF MAPK PROTEIN 2-LIKE"/>
    <property type="match status" value="1"/>
</dbReference>
<name>A0A9D4L2X4_DREPO</name>
<feature type="region of interest" description="Disordered" evidence="2">
    <location>
        <begin position="471"/>
        <end position="492"/>
    </location>
</feature>
<evidence type="ECO:0000259" key="3">
    <source>
        <dbReference type="Pfam" id="PF12736"/>
    </source>
</evidence>
<dbReference type="EMBL" id="JAIWYP010000003">
    <property type="protein sequence ID" value="KAH3850368.1"/>
    <property type="molecule type" value="Genomic_DNA"/>
</dbReference>
<dbReference type="Proteomes" id="UP000828390">
    <property type="component" value="Unassembled WGS sequence"/>
</dbReference>
<proteinExistence type="predicted"/>
<reference evidence="4" key="2">
    <citation type="submission" date="2020-11" db="EMBL/GenBank/DDBJ databases">
        <authorList>
            <person name="McCartney M.A."/>
            <person name="Auch B."/>
            <person name="Kono T."/>
            <person name="Mallez S."/>
            <person name="Becker A."/>
            <person name="Gohl D.M."/>
            <person name="Silverstein K.A.T."/>
            <person name="Koren S."/>
            <person name="Bechman K.B."/>
            <person name="Herman A."/>
            <person name="Abrahante J.E."/>
            <person name="Garbe J."/>
        </authorList>
    </citation>
    <scope>NUCLEOTIDE SEQUENCE</scope>
    <source>
        <strain evidence="4">Duluth1</strain>
        <tissue evidence="4">Whole animal</tissue>
    </source>
</reference>
<evidence type="ECO:0000313" key="5">
    <source>
        <dbReference type="Proteomes" id="UP000828390"/>
    </source>
</evidence>
<evidence type="ECO:0000256" key="2">
    <source>
        <dbReference type="SAM" id="MobiDB-lite"/>
    </source>
</evidence>
<protein>
    <recommendedName>
        <fullName evidence="3">CABIT domain-containing protein</fullName>
    </recommendedName>
</protein>
<feature type="compositionally biased region" description="Basic and acidic residues" evidence="2">
    <location>
        <begin position="407"/>
        <end position="424"/>
    </location>
</feature>
<feature type="domain" description="CABIT" evidence="3">
    <location>
        <begin position="26"/>
        <end position="254"/>
    </location>
</feature>
<accession>A0A9D4L2X4</accession>
<sequence length="614" mass="69001">MSVTADVMNWSSASYRLDELERKFSFPCVVRLAEGFCSDSESEGFSKDDIIGIDSKLVLHKVAAHFSKRLSGIRPTKSEYDFGYKRLSEEILVPLNYKGKAKVQTCTGKTYTTVTGLIADFPRFAKICRTLKAYSADDQPMDLPGGTTIELDRILPGRDTKPDVLCIKFNVSGKPTYAKVAVTERAEIRCESDETEYTIKEVIDRFKMPQIVKFVDDDIRKVYTQDLVEGIENMRTITETLQLNRLVTQNVLVGHYKAVEGMETVDTDSYRKRTLVVLPLDHPDIREIEVNVLEDDGDISEIYEKVFNVSNISSSHEVVDTIYVEFCKDTPSPKMFKLDTPAHHKPTVPEEVPPRPPPRPGQPGLSSGAPQEVRRKANRVEKRTVQPPVIEKDDQPPALPSRNPQKPKTDDKSAEITDLSKEQPAHVVSPPGFDLASMYSSTSDAYNFKEGKEKAHKGIFKQVANFVRKKETSPVKPMTANETPNNRQDYDDNCVHYDEVKEEDMLDKKTGLKKGAAKAAANTAIVKPMTSKGSMAQSSQSKVKPFIELNCSELVERLNLCKMYALAKECEEGRLDGGFFKSLTSSDLESALHLQKLDVLKLLQMRDKNWIPND</sequence>
<reference evidence="4" key="1">
    <citation type="journal article" date="2019" name="bioRxiv">
        <title>The Genome of the Zebra Mussel, Dreissena polymorpha: A Resource for Invasive Species Research.</title>
        <authorList>
            <person name="McCartney M.A."/>
            <person name="Auch B."/>
            <person name="Kono T."/>
            <person name="Mallez S."/>
            <person name="Zhang Y."/>
            <person name="Obille A."/>
            <person name="Becker A."/>
            <person name="Abrahante J.E."/>
            <person name="Garbe J."/>
            <person name="Badalamenti J.P."/>
            <person name="Herman A."/>
            <person name="Mangelson H."/>
            <person name="Liachko I."/>
            <person name="Sullivan S."/>
            <person name="Sone E.D."/>
            <person name="Koren S."/>
            <person name="Silverstein K.A.T."/>
            <person name="Beckman K.B."/>
            <person name="Gohl D.M."/>
        </authorList>
    </citation>
    <scope>NUCLEOTIDE SEQUENCE</scope>
    <source>
        <strain evidence="4">Duluth1</strain>
        <tissue evidence="4">Whole animal</tissue>
    </source>
</reference>
<organism evidence="4 5">
    <name type="scientific">Dreissena polymorpha</name>
    <name type="common">Zebra mussel</name>
    <name type="synonym">Mytilus polymorpha</name>
    <dbReference type="NCBI Taxonomy" id="45954"/>
    <lineage>
        <taxon>Eukaryota</taxon>
        <taxon>Metazoa</taxon>
        <taxon>Spiralia</taxon>
        <taxon>Lophotrochozoa</taxon>
        <taxon>Mollusca</taxon>
        <taxon>Bivalvia</taxon>
        <taxon>Autobranchia</taxon>
        <taxon>Heteroconchia</taxon>
        <taxon>Euheterodonta</taxon>
        <taxon>Imparidentia</taxon>
        <taxon>Neoheterodontei</taxon>
        <taxon>Myida</taxon>
        <taxon>Dreissenoidea</taxon>
        <taxon>Dreissenidae</taxon>
        <taxon>Dreissena</taxon>
    </lineage>
</organism>
<gene>
    <name evidence="4" type="ORF">DPMN_092779</name>
</gene>
<feature type="compositionally biased region" description="Basic and acidic residues" evidence="2">
    <location>
        <begin position="372"/>
        <end position="395"/>
    </location>
</feature>
<dbReference type="PANTHER" id="PTHR14454">
    <property type="entry name" value="GRB2-ASSOCIATED AND REGULATOR OF MAPK PROTEIN FAMILY MEMBER"/>
    <property type="match status" value="1"/>
</dbReference>
<evidence type="ECO:0000313" key="4">
    <source>
        <dbReference type="EMBL" id="KAH3850368.1"/>
    </source>
</evidence>
<dbReference type="InterPro" id="IPR052281">
    <property type="entry name" value="GAREM"/>
</dbReference>